<dbReference type="InterPro" id="IPR043519">
    <property type="entry name" value="NT_sf"/>
</dbReference>
<sequence length="208" mass="24790">MINQILQKDGLSTELLSRLSYKSELGINLKKNLHYFGKKILMDEIYNVNAWYDSCDFLYNIAADYRIKSIQSAMLKYDRYFPDHQTRKVFDDLLGFRTLCDDYEFLLSIGKTDGIRIADMSKGKANDDGYRGVHIYFQESNYHYPIEIQYNTFYDRQLNNWLHKYTYKKNYDNNTGFTLRKEYENGKIKTESEFREALEYVLSCCKKG</sequence>
<comment type="pathway">
    <text evidence="1">Purine metabolism; ppGpp biosynthesis; ppGpp from GTP: step 1/2.</text>
</comment>
<evidence type="ECO:0000313" key="3">
    <source>
        <dbReference type="EMBL" id="RRJ15851.1"/>
    </source>
</evidence>
<name>A0A3P3Q3N2_9FIRM</name>
<accession>A0A3P3Q3N2</accession>
<protein>
    <recommendedName>
        <fullName evidence="2">RelA/SpoT domain-containing protein</fullName>
    </recommendedName>
</protein>
<dbReference type="Gene3D" id="3.30.460.10">
    <property type="entry name" value="Beta Polymerase, domain 2"/>
    <property type="match status" value="1"/>
</dbReference>
<dbReference type="SUPFAM" id="SSF81301">
    <property type="entry name" value="Nucleotidyltransferase"/>
    <property type="match status" value="1"/>
</dbReference>
<dbReference type="GO" id="GO:0015970">
    <property type="term" value="P:guanosine tetraphosphate biosynthetic process"/>
    <property type="evidence" value="ECO:0007669"/>
    <property type="project" value="UniProtKB-UniPathway"/>
</dbReference>
<keyword evidence="4" id="KW-1185">Reference proteome</keyword>
<feature type="domain" description="RelA/SpoT" evidence="2">
    <location>
        <begin position="66"/>
        <end position="170"/>
    </location>
</feature>
<evidence type="ECO:0000259" key="2">
    <source>
        <dbReference type="Pfam" id="PF04607"/>
    </source>
</evidence>
<proteinExistence type="predicted"/>
<comment type="caution">
    <text evidence="3">The sequence shown here is derived from an EMBL/GenBank/DDBJ whole genome shotgun (WGS) entry which is preliminary data.</text>
</comment>
<gene>
    <name evidence="3" type="ORF">EHW90_02055</name>
</gene>
<reference evidence="3 4" key="1">
    <citation type="submission" date="2018-11" db="EMBL/GenBank/DDBJ databases">
        <title>Genome sequencing of Lachnoanaerobaculum orale DSM 24553T.</title>
        <authorList>
            <person name="Kook J.-K."/>
            <person name="Park S.-N."/>
            <person name="Lim Y.K."/>
        </authorList>
    </citation>
    <scope>NUCLEOTIDE SEQUENCE [LARGE SCALE GENOMIC DNA]</scope>
    <source>
        <strain evidence="3 4">DSM 24553</strain>
    </source>
</reference>
<dbReference type="AlphaFoldDB" id="A0A3P3Q3N2"/>
<dbReference type="Proteomes" id="UP000276982">
    <property type="component" value="Unassembled WGS sequence"/>
</dbReference>
<evidence type="ECO:0000256" key="1">
    <source>
        <dbReference type="ARBA" id="ARBA00004976"/>
    </source>
</evidence>
<organism evidence="3 4">
    <name type="scientific">Lachnoanaerobaculum orale</name>
    <dbReference type="NCBI Taxonomy" id="979627"/>
    <lineage>
        <taxon>Bacteria</taxon>
        <taxon>Bacillati</taxon>
        <taxon>Bacillota</taxon>
        <taxon>Clostridia</taxon>
        <taxon>Lachnospirales</taxon>
        <taxon>Lachnospiraceae</taxon>
        <taxon>Lachnoanaerobaculum</taxon>
    </lineage>
</organism>
<dbReference type="InterPro" id="IPR007685">
    <property type="entry name" value="RelA_SpoT"/>
</dbReference>
<evidence type="ECO:0000313" key="4">
    <source>
        <dbReference type="Proteomes" id="UP000276982"/>
    </source>
</evidence>
<dbReference type="Pfam" id="PF04607">
    <property type="entry name" value="RelA_SpoT"/>
    <property type="match status" value="1"/>
</dbReference>
<dbReference type="EMBL" id="RRCM01000001">
    <property type="protein sequence ID" value="RRJ15851.1"/>
    <property type="molecule type" value="Genomic_DNA"/>
</dbReference>
<dbReference type="RefSeq" id="WP_124950855.1">
    <property type="nucleotide sequence ID" value="NZ_RRCM01000001.1"/>
</dbReference>
<dbReference type="UniPathway" id="UPA00908">
    <property type="reaction ID" value="UER00884"/>
</dbReference>